<dbReference type="SUPFAM" id="SSF51735">
    <property type="entry name" value="NAD(P)-binding Rossmann-fold domains"/>
    <property type="match status" value="1"/>
</dbReference>
<dbReference type="Proteomes" id="UP001162834">
    <property type="component" value="Chromosome"/>
</dbReference>
<feature type="domain" description="3-hydroxyisobutyrate dehydrogenase-like NAD-binding" evidence="7">
    <location>
        <begin position="156"/>
        <end position="275"/>
    </location>
</feature>
<dbReference type="SUPFAM" id="SSF48179">
    <property type="entry name" value="6-phosphogluconate dehydrogenase C-terminal domain-like"/>
    <property type="match status" value="1"/>
</dbReference>
<dbReference type="GO" id="GO:0050661">
    <property type="term" value="F:NADP binding"/>
    <property type="evidence" value="ECO:0007669"/>
    <property type="project" value="InterPro"/>
</dbReference>
<feature type="signal peptide" evidence="5">
    <location>
        <begin position="1"/>
        <end position="20"/>
    </location>
</feature>
<dbReference type="GO" id="GO:0008679">
    <property type="term" value="F:2-hydroxy-3-oxopropionate reductase activity"/>
    <property type="evidence" value="ECO:0007669"/>
    <property type="project" value="UniProtKB-EC"/>
</dbReference>
<evidence type="ECO:0000256" key="3">
    <source>
        <dbReference type="ARBA" id="ARBA00023027"/>
    </source>
</evidence>
<protein>
    <submittedName>
        <fullName evidence="8">2-hydroxy-3-oxopropionate reductase</fullName>
        <ecNumber evidence="8">1.1.1.60</ecNumber>
    </submittedName>
</protein>
<keyword evidence="2 8" id="KW-0560">Oxidoreductase</keyword>
<dbReference type="PANTHER" id="PTHR43060">
    <property type="entry name" value="3-HYDROXYISOBUTYRATE DEHYDROGENASE-LIKE 1, MITOCHONDRIAL-RELATED"/>
    <property type="match status" value="1"/>
</dbReference>
<proteinExistence type="inferred from homology"/>
<evidence type="ECO:0000256" key="1">
    <source>
        <dbReference type="ARBA" id="ARBA00009080"/>
    </source>
</evidence>
<feature type="domain" description="6-phosphogluconate dehydrogenase NADP-binding" evidence="6">
    <location>
        <begin position="6"/>
        <end position="153"/>
    </location>
</feature>
<dbReference type="InterPro" id="IPR008927">
    <property type="entry name" value="6-PGluconate_DH-like_C_sf"/>
</dbReference>
<evidence type="ECO:0000256" key="2">
    <source>
        <dbReference type="ARBA" id="ARBA00023002"/>
    </source>
</evidence>
<dbReference type="EC" id="1.1.1.60" evidence="8"/>
<reference evidence="8" key="1">
    <citation type="journal article" date="2022" name="Int. J. Syst. Evol. Microbiol.">
        <title>Pseudomonas aegrilactucae sp. nov. and Pseudomonas morbosilactucae sp. nov., pathogens causing bacterial rot of lettuce in Japan.</title>
        <authorList>
            <person name="Sawada H."/>
            <person name="Fujikawa T."/>
            <person name="Satou M."/>
        </authorList>
    </citation>
    <scope>NUCLEOTIDE SEQUENCE</scope>
    <source>
        <strain evidence="8">0166_1</strain>
    </source>
</reference>
<evidence type="ECO:0000313" key="9">
    <source>
        <dbReference type="Proteomes" id="UP001162834"/>
    </source>
</evidence>
<organism evidence="8 9">
    <name type="scientific">Capillimicrobium parvum</name>
    <dbReference type="NCBI Taxonomy" id="2884022"/>
    <lineage>
        <taxon>Bacteria</taxon>
        <taxon>Bacillati</taxon>
        <taxon>Actinomycetota</taxon>
        <taxon>Thermoleophilia</taxon>
        <taxon>Solirubrobacterales</taxon>
        <taxon>Capillimicrobiaceae</taxon>
        <taxon>Capillimicrobium</taxon>
    </lineage>
</organism>
<evidence type="ECO:0000259" key="6">
    <source>
        <dbReference type="Pfam" id="PF03446"/>
    </source>
</evidence>
<dbReference type="Pfam" id="PF14833">
    <property type="entry name" value="NAD_binding_11"/>
    <property type="match status" value="1"/>
</dbReference>
<dbReference type="EMBL" id="CP087164">
    <property type="protein sequence ID" value="UGS37702.1"/>
    <property type="molecule type" value="Genomic_DNA"/>
</dbReference>
<dbReference type="InterPro" id="IPR013328">
    <property type="entry name" value="6PGD_dom2"/>
</dbReference>
<dbReference type="InterPro" id="IPR006115">
    <property type="entry name" value="6PGDH_NADP-bd"/>
</dbReference>
<keyword evidence="9" id="KW-1185">Reference proteome</keyword>
<dbReference type="GO" id="GO:0051287">
    <property type="term" value="F:NAD binding"/>
    <property type="evidence" value="ECO:0007669"/>
    <property type="project" value="InterPro"/>
</dbReference>
<dbReference type="PIRSF" id="PIRSF000103">
    <property type="entry name" value="HIBADH"/>
    <property type="match status" value="1"/>
</dbReference>
<dbReference type="InterPro" id="IPR015815">
    <property type="entry name" value="HIBADH-related"/>
</dbReference>
<dbReference type="Gene3D" id="3.40.50.720">
    <property type="entry name" value="NAD(P)-binding Rossmann-like Domain"/>
    <property type="match status" value="1"/>
</dbReference>
<evidence type="ECO:0000313" key="8">
    <source>
        <dbReference type="EMBL" id="UGS37702.1"/>
    </source>
</evidence>
<sequence>MMPAMRVGFCGLGLMGSLMAAQLARAGHELAVWNRTRSKAEAFVAEHGGRVADSPAGAAEGADAVITMLVDGEQVATALEGIDEPLCIDMSTIGPAAARDLGRRRRFLDAPVSGSTPGARDGTLTIMVGGAADDVEAAMPLFEAMGRLIVHVGPVGQGQAIKVITNAVAAANAAALAQALVVGAAVEVDLDKLVDLLGDTAAASTMVALKGRPMLEHDWTPLFRLDQMLKDVRLCLDGAASAGIDFPAAEAAREVLERGVDRGLGNADFAALLEVVEARTGRRL</sequence>
<feature type="chain" id="PRO_5038607768" evidence="5">
    <location>
        <begin position="21"/>
        <end position="284"/>
    </location>
</feature>
<dbReference type="Pfam" id="PF03446">
    <property type="entry name" value="NAD_binding_2"/>
    <property type="match status" value="1"/>
</dbReference>
<gene>
    <name evidence="8" type="primary">garR</name>
    <name evidence="8" type="ORF">DSM104329_04122</name>
</gene>
<dbReference type="AlphaFoldDB" id="A0A9E6Y149"/>
<comment type="similarity">
    <text evidence="1">Belongs to the HIBADH-related family.</text>
</comment>
<evidence type="ECO:0000256" key="5">
    <source>
        <dbReference type="SAM" id="SignalP"/>
    </source>
</evidence>
<dbReference type="Gene3D" id="1.10.1040.10">
    <property type="entry name" value="N-(1-d-carboxylethyl)-l-norvaline Dehydrogenase, domain 2"/>
    <property type="match status" value="1"/>
</dbReference>
<keyword evidence="3" id="KW-0520">NAD</keyword>
<dbReference type="PANTHER" id="PTHR43060:SF15">
    <property type="entry name" value="3-HYDROXYISOBUTYRATE DEHYDROGENASE-LIKE 1, MITOCHONDRIAL-RELATED"/>
    <property type="match status" value="1"/>
</dbReference>
<dbReference type="InterPro" id="IPR029154">
    <property type="entry name" value="HIBADH-like_NADP-bd"/>
</dbReference>
<dbReference type="InterPro" id="IPR036291">
    <property type="entry name" value="NAD(P)-bd_dom_sf"/>
</dbReference>
<dbReference type="KEGG" id="sbae:DSM104329_04122"/>
<evidence type="ECO:0000259" key="7">
    <source>
        <dbReference type="Pfam" id="PF14833"/>
    </source>
</evidence>
<keyword evidence="5" id="KW-0732">Signal</keyword>
<name>A0A9E6Y149_9ACTN</name>
<feature type="active site" evidence="4">
    <location>
        <position position="162"/>
    </location>
</feature>
<accession>A0A9E6Y149</accession>
<evidence type="ECO:0000256" key="4">
    <source>
        <dbReference type="PIRSR" id="PIRSR000103-1"/>
    </source>
</evidence>